<dbReference type="GO" id="GO:0004366">
    <property type="term" value="F:glycerol-3-phosphate O-acyltransferase activity"/>
    <property type="evidence" value="ECO:0007669"/>
    <property type="project" value="UniProtKB-EC"/>
</dbReference>
<comment type="caution">
    <text evidence="9">The sequence shown here is derived from an EMBL/GenBank/DDBJ whole genome shotgun (WGS) entry which is preliminary data.</text>
</comment>
<evidence type="ECO:0000313" key="9">
    <source>
        <dbReference type="EMBL" id="PPI88580.1"/>
    </source>
</evidence>
<evidence type="ECO:0000256" key="6">
    <source>
        <dbReference type="ARBA" id="ARBA00023264"/>
    </source>
</evidence>
<evidence type="ECO:0000256" key="4">
    <source>
        <dbReference type="ARBA" id="ARBA00013432"/>
    </source>
</evidence>
<organism evidence="9 10">
    <name type="scientific">Candidatus Pantoea edessiphila</name>
    <dbReference type="NCBI Taxonomy" id="2044610"/>
    <lineage>
        <taxon>Bacteria</taxon>
        <taxon>Pseudomonadati</taxon>
        <taxon>Pseudomonadota</taxon>
        <taxon>Gammaproteobacteria</taxon>
        <taxon>Enterobacterales</taxon>
        <taxon>Erwiniaceae</taxon>
        <taxon>Pantoea</taxon>
    </lineage>
</organism>
<dbReference type="PANTHER" id="PTHR12563:SF17">
    <property type="entry name" value="DIHYDROXYACETONE PHOSPHATE ACYLTRANSFERASE"/>
    <property type="match status" value="1"/>
</dbReference>
<keyword evidence="5" id="KW-0444">Lipid biosynthesis</keyword>
<protein>
    <recommendedName>
        <fullName evidence="4">Glycerol-3-phosphate acyltransferase</fullName>
        <ecNumber evidence="3">2.3.1.15</ecNumber>
    </recommendedName>
</protein>
<evidence type="ECO:0000313" key="10">
    <source>
        <dbReference type="Proteomes" id="UP000295937"/>
    </source>
</evidence>
<dbReference type="Proteomes" id="UP000295937">
    <property type="component" value="Unassembled WGS sequence"/>
</dbReference>
<dbReference type="Pfam" id="PF01553">
    <property type="entry name" value="Acyltransferase"/>
    <property type="match status" value="1"/>
</dbReference>
<comment type="subcellular location">
    <subcellularLocation>
        <location evidence="1">Endomembrane system</location>
        <topology evidence="1">Peripheral membrane protein</topology>
    </subcellularLocation>
</comment>
<sequence>MYLVIFLLKITNILTILIPIKRFYGTINITGINILRNLSQNGHKIVYFPCHRSHVDYFLISYVLYHIKQGLTLPYIAAGTNLNF</sequence>
<dbReference type="InterPro" id="IPR022284">
    <property type="entry name" value="GPAT/DHAPAT"/>
</dbReference>
<dbReference type="EMBL" id="PDKR01000002">
    <property type="protein sequence ID" value="PPI88580.1"/>
    <property type="molecule type" value="Genomic_DNA"/>
</dbReference>
<keyword evidence="5" id="KW-0443">Lipid metabolism</keyword>
<dbReference type="InterPro" id="IPR002123">
    <property type="entry name" value="Plipid/glycerol_acylTrfase"/>
</dbReference>
<dbReference type="SUPFAM" id="SSF69593">
    <property type="entry name" value="Glycerol-3-phosphate (1)-acyltransferase"/>
    <property type="match status" value="1"/>
</dbReference>
<evidence type="ECO:0000256" key="5">
    <source>
        <dbReference type="ARBA" id="ARBA00023209"/>
    </source>
</evidence>
<accession>A0A2P5T208</accession>
<evidence type="ECO:0000259" key="8">
    <source>
        <dbReference type="Pfam" id="PF01553"/>
    </source>
</evidence>
<gene>
    <name evidence="9" type="ORF">CRV09_01590</name>
</gene>
<dbReference type="GO" id="GO:0012505">
    <property type="term" value="C:endomembrane system"/>
    <property type="evidence" value="ECO:0007669"/>
    <property type="project" value="UniProtKB-SubCell"/>
</dbReference>
<dbReference type="UniPathway" id="UPA00557">
    <property type="reaction ID" value="UER00612"/>
</dbReference>
<comment type="pathway">
    <text evidence="2">Phospholipid metabolism; CDP-diacylglycerol biosynthesis; CDP-diacylglycerol from sn-glycerol 3-phosphate: step 1/3.</text>
</comment>
<evidence type="ECO:0000256" key="3">
    <source>
        <dbReference type="ARBA" id="ARBA00013113"/>
    </source>
</evidence>
<evidence type="ECO:0000256" key="2">
    <source>
        <dbReference type="ARBA" id="ARBA00004765"/>
    </source>
</evidence>
<feature type="domain" description="Phospholipid/glycerol acyltransferase" evidence="8">
    <location>
        <begin position="37"/>
        <end position="82"/>
    </location>
</feature>
<dbReference type="PANTHER" id="PTHR12563">
    <property type="entry name" value="GLYCEROL-3-PHOSPHATE ACYLTRANSFERASE"/>
    <property type="match status" value="1"/>
</dbReference>
<evidence type="ECO:0000256" key="7">
    <source>
        <dbReference type="ARBA" id="ARBA00048427"/>
    </source>
</evidence>
<evidence type="ECO:0000256" key="1">
    <source>
        <dbReference type="ARBA" id="ARBA00004184"/>
    </source>
</evidence>
<dbReference type="AlphaFoldDB" id="A0A2P5T208"/>
<proteinExistence type="predicted"/>
<name>A0A2P5T208_9GAMM</name>
<keyword evidence="5" id="KW-0594">Phospholipid biosynthesis</keyword>
<dbReference type="GO" id="GO:0016024">
    <property type="term" value="P:CDP-diacylglycerol biosynthetic process"/>
    <property type="evidence" value="ECO:0007669"/>
    <property type="project" value="UniProtKB-UniPathway"/>
</dbReference>
<dbReference type="EC" id="2.3.1.15" evidence="3"/>
<keyword evidence="6" id="KW-1208">Phospholipid metabolism</keyword>
<comment type="catalytic activity">
    <reaction evidence="7">
        <text>sn-glycerol 3-phosphate + an acyl-CoA = a 1-acyl-sn-glycero-3-phosphate + CoA</text>
        <dbReference type="Rhea" id="RHEA:15325"/>
        <dbReference type="ChEBI" id="CHEBI:57287"/>
        <dbReference type="ChEBI" id="CHEBI:57597"/>
        <dbReference type="ChEBI" id="CHEBI:57970"/>
        <dbReference type="ChEBI" id="CHEBI:58342"/>
        <dbReference type="EC" id="2.3.1.15"/>
    </reaction>
</comment>
<dbReference type="GO" id="GO:0006631">
    <property type="term" value="P:fatty acid metabolic process"/>
    <property type="evidence" value="ECO:0007669"/>
    <property type="project" value="TreeGrafter"/>
</dbReference>
<reference evidence="9 10" key="1">
    <citation type="journal article" date="2018" name="Genome Biol. Evol.">
        <title>Cladogenesis and Genomic Streamlining in Extracellular Endosymbionts of Tropical Stink Bugs.</title>
        <authorList>
            <person name="Otero-Bravo A."/>
            <person name="Goffredi S."/>
            <person name="Sabree Z.L."/>
        </authorList>
    </citation>
    <scope>NUCLEOTIDE SEQUENCE [LARGE SCALE GENOMIC DNA]</scope>
    <source>
        <strain evidence="9 10">SoEO</strain>
    </source>
</reference>